<dbReference type="Proteomes" id="UP000799770">
    <property type="component" value="Unassembled WGS sequence"/>
</dbReference>
<sequence length="56" mass="6686">YYKNINKVLNIIKVASLSLNISKYKFNITFIKYLDFIIKVGKNLYINFKKVKVIKK</sequence>
<dbReference type="EMBL" id="ML977374">
    <property type="protein sequence ID" value="KAF2105696.1"/>
    <property type="molecule type" value="Genomic_DNA"/>
</dbReference>
<gene>
    <name evidence="1" type="ORF">BDV96DRAFT_508975</name>
</gene>
<reference evidence="1" key="1">
    <citation type="journal article" date="2020" name="Stud. Mycol.">
        <title>101 Dothideomycetes genomes: a test case for predicting lifestyles and emergence of pathogens.</title>
        <authorList>
            <person name="Haridas S."/>
            <person name="Albert R."/>
            <person name="Binder M."/>
            <person name="Bloem J."/>
            <person name="Labutti K."/>
            <person name="Salamov A."/>
            <person name="Andreopoulos B."/>
            <person name="Baker S."/>
            <person name="Barry K."/>
            <person name="Bills G."/>
            <person name="Bluhm B."/>
            <person name="Cannon C."/>
            <person name="Castanera R."/>
            <person name="Culley D."/>
            <person name="Daum C."/>
            <person name="Ezra D."/>
            <person name="Gonzalez J."/>
            <person name="Henrissat B."/>
            <person name="Kuo A."/>
            <person name="Liang C."/>
            <person name="Lipzen A."/>
            <person name="Lutzoni F."/>
            <person name="Magnuson J."/>
            <person name="Mondo S."/>
            <person name="Nolan M."/>
            <person name="Ohm R."/>
            <person name="Pangilinan J."/>
            <person name="Park H.-J."/>
            <person name="Ramirez L."/>
            <person name="Alfaro M."/>
            <person name="Sun H."/>
            <person name="Tritt A."/>
            <person name="Yoshinaga Y."/>
            <person name="Zwiers L.-H."/>
            <person name="Turgeon B."/>
            <person name="Goodwin S."/>
            <person name="Spatafora J."/>
            <person name="Crous P."/>
            <person name="Grigoriev I."/>
        </authorList>
    </citation>
    <scope>NUCLEOTIDE SEQUENCE</scope>
    <source>
        <strain evidence="1">CBS 627.86</strain>
    </source>
</reference>
<evidence type="ECO:0000313" key="1">
    <source>
        <dbReference type="EMBL" id="KAF2105696.1"/>
    </source>
</evidence>
<feature type="non-terminal residue" evidence="1">
    <location>
        <position position="1"/>
    </location>
</feature>
<evidence type="ECO:0000313" key="2">
    <source>
        <dbReference type="Proteomes" id="UP000799770"/>
    </source>
</evidence>
<dbReference type="OrthoDB" id="5599418at2759"/>
<dbReference type="AlphaFoldDB" id="A0A6A5YEZ4"/>
<accession>A0A6A5YEZ4</accession>
<proteinExistence type="predicted"/>
<protein>
    <submittedName>
        <fullName evidence="1">Uncharacterized protein</fullName>
    </submittedName>
</protein>
<organism evidence="1 2">
    <name type="scientific">Lophiotrema nucula</name>
    <dbReference type="NCBI Taxonomy" id="690887"/>
    <lineage>
        <taxon>Eukaryota</taxon>
        <taxon>Fungi</taxon>
        <taxon>Dikarya</taxon>
        <taxon>Ascomycota</taxon>
        <taxon>Pezizomycotina</taxon>
        <taxon>Dothideomycetes</taxon>
        <taxon>Pleosporomycetidae</taxon>
        <taxon>Pleosporales</taxon>
        <taxon>Lophiotremataceae</taxon>
        <taxon>Lophiotrema</taxon>
    </lineage>
</organism>
<keyword evidence="2" id="KW-1185">Reference proteome</keyword>
<name>A0A6A5YEZ4_9PLEO</name>